<dbReference type="AlphaFoldDB" id="A0A095VQV0"/>
<dbReference type="InterPro" id="IPR012338">
    <property type="entry name" value="Beta-lactam/transpept-like"/>
</dbReference>
<dbReference type="PATRIC" id="fig|1265313.6.peg.1836"/>
<comment type="caution">
    <text evidence="3">The sequence shown here is derived from an EMBL/GenBank/DDBJ whole genome shotgun (WGS) entry which is preliminary data.</text>
</comment>
<dbReference type="STRING" id="1265313.HRUBRA_01857"/>
<dbReference type="PANTHER" id="PTHR43283:SF3">
    <property type="entry name" value="BETA-LACTAMASE FAMILY PROTEIN (AFU_ORTHOLOGUE AFUA_5G07500)"/>
    <property type="match status" value="1"/>
</dbReference>
<dbReference type="Gene3D" id="3.40.710.10">
    <property type="entry name" value="DD-peptidase/beta-lactamase superfamily"/>
    <property type="match status" value="1"/>
</dbReference>
<dbReference type="Pfam" id="PF00144">
    <property type="entry name" value="Beta-lactamase"/>
    <property type="match status" value="1"/>
</dbReference>
<dbReference type="InterPro" id="IPR050789">
    <property type="entry name" value="Diverse_Enzym_Activities"/>
</dbReference>
<dbReference type="OrthoDB" id="119951at2"/>
<evidence type="ECO:0000313" key="3">
    <source>
        <dbReference type="EMBL" id="KGE03478.1"/>
    </source>
</evidence>
<keyword evidence="4" id="KW-1185">Reference proteome</keyword>
<evidence type="ECO:0000313" key="4">
    <source>
        <dbReference type="Proteomes" id="UP000029640"/>
    </source>
</evidence>
<reference evidence="3 4" key="1">
    <citation type="journal article" date="2014" name="Genome Announc.">
        <title>Genome Sequence of Gammaproteobacterial Pseudohaliea rubra Type Strain DSM 19751, Isolated from Coastal Seawater of the Mediterranean Sea.</title>
        <authorList>
            <person name="Spring S."/>
            <person name="Fiebig A."/>
            <person name="Riedel T."/>
            <person name="Goker M."/>
            <person name="Klenk H.P."/>
        </authorList>
    </citation>
    <scope>NUCLEOTIDE SEQUENCE [LARGE SCALE GENOMIC DNA]</scope>
    <source>
        <strain evidence="3 4">DSM 19751</strain>
    </source>
</reference>
<evidence type="ECO:0000259" key="2">
    <source>
        <dbReference type="Pfam" id="PF00144"/>
    </source>
</evidence>
<sequence length="435" mass="46978">MRQLALSLLLFACGTLTAAPDPAATGFSAERLARIDRHMDAAVAAGIMVGGEGLIARGGDVVYHATWGDRDREAGRPATTDTLYRIYSMTKPVTTVAVLMLYEEGHFLLGDPVAEYLPELADLAVAEDLDPNTPLTTRTAARQPTIRDLLRHSAGFSYGLFGDSSVDRRYREAGLFQKADLPAFTETLGTLPLQYEPGTRWHYSVAVDVQGRLVEAVSGMSLGDFFRERIFEPLGMTDTHFLVPAAKRDRLAQLYSPRGTTMAPDAPWQFSDEQALQVADPELTRSYVEGNVFESGGGGLVSTARDYLRFARMLAGDGAVDGVRLLAPLTVRHLRRNHVAGLATDNLYSIDGFGLGVGVSVDPGATGELGADGSYGWGGAAGTRFWVDPVDDIVGIFMTQSVPHQTKLADTFRVLTYGALLETNRDRVGANSAAW</sequence>
<accession>A0A095VQV0</accession>
<gene>
    <name evidence="3" type="ORF">HRUBRA_01857</name>
</gene>
<proteinExistence type="predicted"/>
<dbReference type="HOGENOM" id="CLU_020027_11_2_6"/>
<feature type="chain" id="PRO_5001920025" evidence="1">
    <location>
        <begin position="19"/>
        <end position="435"/>
    </location>
</feature>
<keyword evidence="1" id="KW-0732">Signal</keyword>
<evidence type="ECO:0000256" key="1">
    <source>
        <dbReference type="SAM" id="SignalP"/>
    </source>
</evidence>
<dbReference type="SUPFAM" id="SSF56601">
    <property type="entry name" value="beta-lactamase/transpeptidase-like"/>
    <property type="match status" value="1"/>
</dbReference>
<dbReference type="Proteomes" id="UP000029640">
    <property type="component" value="Unassembled WGS sequence"/>
</dbReference>
<dbReference type="InterPro" id="IPR001466">
    <property type="entry name" value="Beta-lactam-related"/>
</dbReference>
<dbReference type="EMBL" id="AUVB01000054">
    <property type="protein sequence ID" value="KGE03478.1"/>
    <property type="molecule type" value="Genomic_DNA"/>
</dbReference>
<dbReference type="PANTHER" id="PTHR43283">
    <property type="entry name" value="BETA-LACTAMASE-RELATED"/>
    <property type="match status" value="1"/>
</dbReference>
<dbReference type="eggNOG" id="COG1680">
    <property type="taxonomic scope" value="Bacteria"/>
</dbReference>
<dbReference type="RefSeq" id="WP_052094226.1">
    <property type="nucleotide sequence ID" value="NZ_KN234745.1"/>
</dbReference>
<name>A0A095VQV0_9GAMM</name>
<feature type="signal peptide" evidence="1">
    <location>
        <begin position="1"/>
        <end position="18"/>
    </location>
</feature>
<protein>
    <submittedName>
        <fullName evidence="3">Beta-lactamase class C and other penicillin binding protein</fullName>
    </submittedName>
</protein>
<feature type="domain" description="Beta-lactamase-related" evidence="2">
    <location>
        <begin position="35"/>
        <end position="405"/>
    </location>
</feature>
<organism evidence="3 4">
    <name type="scientific">Pseudohaliea rubra DSM 19751</name>
    <dbReference type="NCBI Taxonomy" id="1265313"/>
    <lineage>
        <taxon>Bacteria</taxon>
        <taxon>Pseudomonadati</taxon>
        <taxon>Pseudomonadota</taxon>
        <taxon>Gammaproteobacteria</taxon>
        <taxon>Cellvibrionales</taxon>
        <taxon>Halieaceae</taxon>
        <taxon>Pseudohaliea</taxon>
    </lineage>
</organism>